<dbReference type="HOGENOM" id="CLU_648813_0_0_12"/>
<keyword evidence="1" id="KW-0449">Lipoprotein</keyword>
<organism evidence="1 2">
    <name type="scientific">Winmispira thermophila (strain ATCC 49972 / DSM 6192 / RI 19.B1)</name>
    <name type="common">Spirochaeta thermophila</name>
    <dbReference type="NCBI Taxonomy" id="665571"/>
    <lineage>
        <taxon>Bacteria</taxon>
        <taxon>Pseudomonadati</taxon>
        <taxon>Spirochaetota</taxon>
        <taxon>Spirochaetia</taxon>
        <taxon>Winmispirales</taxon>
        <taxon>Winmispiraceae</taxon>
        <taxon>Winmispira</taxon>
    </lineage>
</organism>
<dbReference type="Pfam" id="PF13531">
    <property type="entry name" value="SBP_bac_11"/>
    <property type="match status" value="1"/>
</dbReference>
<name>E0RNH3_WINT6</name>
<protein>
    <submittedName>
        <fullName evidence="1">Predicted lipoprotein</fullName>
    </submittedName>
</protein>
<evidence type="ECO:0000313" key="2">
    <source>
        <dbReference type="Proteomes" id="UP000001296"/>
    </source>
</evidence>
<proteinExistence type="predicted"/>
<dbReference type="RefSeq" id="WP_013313014.1">
    <property type="nucleotide sequence ID" value="NC_014484.1"/>
</dbReference>
<dbReference type="eggNOG" id="COG1653">
    <property type="taxonomic scope" value="Bacteria"/>
</dbReference>
<gene>
    <name evidence="1" type="ordered locus">STHERM_c01990</name>
</gene>
<dbReference type="EMBL" id="CP001698">
    <property type="protein sequence ID" value="ADN01173.1"/>
    <property type="molecule type" value="Genomic_DNA"/>
</dbReference>
<reference key="1">
    <citation type="submission" date="2009-08" db="EMBL/GenBank/DDBJ databases">
        <title>The genome sequence of Spirochaeta thermophila DSM6192.</title>
        <authorList>
            <person name="Angelov A."/>
            <person name="Mientus M."/>
            <person name="Wittenberg S."/>
            <person name="Lehmann R."/>
            <person name="Liesegang H."/>
            <person name="Daniel R."/>
            <person name="Liebl W."/>
        </authorList>
    </citation>
    <scope>NUCLEOTIDE SEQUENCE</scope>
    <source>
        <strain>DSM 6192</strain>
    </source>
</reference>
<sequence>MRGVLLFLLIVFSFIGCETTVDFSARLLTTIPETTLWVEAFHRTYSHDHIEVLYAPSLEEGLSRYRDIDLVISEETLPASRLFPYPPGAENPLCDPDSFYPGILAALGNGSTLIRYPLSFSLPVLAYESASLTELQPGSLTDLETIIELSADHTTTRRGAITRIGFFPGLAPSWVEHYLPLFDVTFLLGPGGKIIWDQRSLEGFMDFLTSWYNRAGISHREVVHYRERYLTLPPAENLRQGRATMVYLSLATFFMIPEEARSSLDFVYLSHRGRVPAIPPVTTASILRDAPHRDTAEHFLRWLLSPEGQEEILAHLGRTGIPFFGLAGGLSSLVEVSEGILPRIHPRLAGEIPPPNAILFTPPPREEVRRFYAESFLPWLEAALEGEAGKPLSP</sequence>
<dbReference type="SUPFAM" id="SSF53850">
    <property type="entry name" value="Periplasmic binding protein-like II"/>
    <property type="match status" value="1"/>
</dbReference>
<dbReference type="Proteomes" id="UP000001296">
    <property type="component" value="Chromosome"/>
</dbReference>
<dbReference type="PROSITE" id="PS51257">
    <property type="entry name" value="PROKAR_LIPOPROTEIN"/>
    <property type="match status" value="1"/>
</dbReference>
<dbReference type="Gene3D" id="3.40.190.10">
    <property type="entry name" value="Periplasmic binding protein-like II"/>
    <property type="match status" value="1"/>
</dbReference>
<accession>E0RNH3</accession>
<dbReference type="KEGG" id="sta:STHERM_c01990"/>
<dbReference type="PaxDb" id="665571-STHERM_c01990"/>
<evidence type="ECO:0000313" key="1">
    <source>
        <dbReference type="EMBL" id="ADN01173.1"/>
    </source>
</evidence>
<dbReference type="AlphaFoldDB" id="E0RNH3"/>
<reference evidence="1 2" key="2">
    <citation type="journal article" date="2010" name="J. Bacteriol.">
        <title>Genome sequence of the polysaccharide-degrading, thermophilic anaerobe Spirochaeta thermophila DSM 6192.</title>
        <authorList>
            <person name="Angelov A."/>
            <person name="Liebl S."/>
            <person name="Ballschmiter M."/>
            <person name="Bomeke M."/>
            <person name="Lehmann R."/>
            <person name="Liesegang H."/>
            <person name="Daniel R."/>
            <person name="Liebl W."/>
        </authorList>
    </citation>
    <scope>NUCLEOTIDE SEQUENCE [LARGE SCALE GENOMIC DNA]</scope>
    <source>
        <strain evidence="2">ATCC 49972 / DSM 6192 / RI 19.B1</strain>
    </source>
</reference>